<sequence length="374" mass="42893">MGRGEEIRGMMLVKVVLLIVLLILALIFAYFNLQSVKVSFFRFSYEVPLFLTVFASFIMGFLIAYIVSEIKGLKWKRYSEKLSKALESLWTGYPEKARGELAKLIDREEVTPLYAKAMKELEREASVYLQRYSLGIVETTIAEDVFRRDIDRAQDLLEKALGKNWKNLKALRMLRSVYYMRGEQEKAIDLQRKLIQESEKPLKELEKKVLASMLAQSKGVDALKEIEALPLTPSSLAILCSHPEGKERRKAAALMFQEGMQNEALLVIISKNLLTPEVIEKVEENRDKVDVSVLALLYLSVGMYEKFNELKDYLPAPIKNLTSKGYGEDRECYRELLSLVRLLECEECGKEYSHYSPLCVNCLNWNKLKTKGGS</sequence>
<dbReference type="RefSeq" id="WP_170144746.1">
    <property type="nucleotide sequence ID" value="NZ_RCCJ01000001.1"/>
</dbReference>
<comment type="caution">
    <text evidence="7">The sequence shown here is derived from an EMBL/GenBank/DDBJ whole genome shotgun (WGS) entry which is preliminary data.</text>
</comment>
<keyword evidence="1" id="KW-1003">Cell membrane</keyword>
<evidence type="ECO:0000256" key="2">
    <source>
        <dbReference type="ARBA" id="ARBA00022692"/>
    </source>
</evidence>
<dbReference type="InterPro" id="IPR010445">
    <property type="entry name" value="LapA_dom"/>
</dbReference>
<keyword evidence="4 5" id="KW-0472">Membrane</keyword>
<reference evidence="7 8" key="1">
    <citation type="submission" date="2018-10" db="EMBL/GenBank/DDBJ databases">
        <title>Genomic Encyclopedia of Archaeal and Bacterial Type Strains, Phase II (KMG-II): from individual species to whole genera.</title>
        <authorList>
            <person name="Goeker M."/>
        </authorList>
    </citation>
    <scope>NUCLEOTIDE SEQUENCE [LARGE SCALE GENOMIC DNA]</scope>
    <source>
        <strain evidence="7 8">DSM 16510</strain>
    </source>
</reference>
<gene>
    <name evidence="7" type="ORF">BCF55_0944</name>
</gene>
<feature type="transmembrane region" description="Helical" evidence="5">
    <location>
        <begin position="12"/>
        <end position="33"/>
    </location>
</feature>
<evidence type="ECO:0000313" key="8">
    <source>
        <dbReference type="Proteomes" id="UP000267841"/>
    </source>
</evidence>
<evidence type="ECO:0000313" key="7">
    <source>
        <dbReference type="EMBL" id="RLJ70663.1"/>
    </source>
</evidence>
<dbReference type="InterPro" id="IPR011990">
    <property type="entry name" value="TPR-like_helical_dom_sf"/>
</dbReference>
<protein>
    <submittedName>
        <fullName evidence="7">Putative integral membrane protein</fullName>
    </submittedName>
</protein>
<evidence type="ECO:0000256" key="3">
    <source>
        <dbReference type="ARBA" id="ARBA00022989"/>
    </source>
</evidence>
<feature type="domain" description="Lipopolysaccharide assembly protein A" evidence="6">
    <location>
        <begin position="32"/>
        <end position="88"/>
    </location>
</feature>
<evidence type="ECO:0000259" key="6">
    <source>
        <dbReference type="Pfam" id="PF06305"/>
    </source>
</evidence>
<name>A0A497XUV5_9AQUI</name>
<dbReference type="Proteomes" id="UP000267841">
    <property type="component" value="Unassembled WGS sequence"/>
</dbReference>
<dbReference type="GO" id="GO:0005886">
    <property type="term" value="C:plasma membrane"/>
    <property type="evidence" value="ECO:0007669"/>
    <property type="project" value="InterPro"/>
</dbReference>
<proteinExistence type="predicted"/>
<evidence type="ECO:0000256" key="4">
    <source>
        <dbReference type="ARBA" id="ARBA00023136"/>
    </source>
</evidence>
<organism evidence="7 8">
    <name type="scientific">Hydrogenivirga caldilitoris</name>
    <dbReference type="NCBI Taxonomy" id="246264"/>
    <lineage>
        <taxon>Bacteria</taxon>
        <taxon>Pseudomonadati</taxon>
        <taxon>Aquificota</taxon>
        <taxon>Aquificia</taxon>
        <taxon>Aquificales</taxon>
        <taxon>Aquificaceae</taxon>
        <taxon>Hydrogenivirga</taxon>
    </lineage>
</organism>
<feature type="transmembrane region" description="Helical" evidence="5">
    <location>
        <begin position="45"/>
        <end position="67"/>
    </location>
</feature>
<evidence type="ECO:0000256" key="5">
    <source>
        <dbReference type="SAM" id="Phobius"/>
    </source>
</evidence>
<keyword evidence="3 5" id="KW-1133">Transmembrane helix</keyword>
<keyword evidence="8" id="KW-1185">Reference proteome</keyword>
<dbReference type="AlphaFoldDB" id="A0A497XUV5"/>
<dbReference type="Pfam" id="PF06305">
    <property type="entry name" value="LapA_dom"/>
    <property type="match status" value="1"/>
</dbReference>
<dbReference type="EMBL" id="RCCJ01000001">
    <property type="protein sequence ID" value="RLJ70663.1"/>
    <property type="molecule type" value="Genomic_DNA"/>
</dbReference>
<evidence type="ECO:0000256" key="1">
    <source>
        <dbReference type="ARBA" id="ARBA00022475"/>
    </source>
</evidence>
<dbReference type="Gene3D" id="1.25.40.10">
    <property type="entry name" value="Tetratricopeptide repeat domain"/>
    <property type="match status" value="1"/>
</dbReference>
<accession>A0A497XUV5</accession>
<keyword evidence="2 5" id="KW-0812">Transmembrane</keyword>